<dbReference type="AlphaFoldDB" id="A0A3L8Q3Z0"/>
<comment type="caution">
    <text evidence="5">The sequence shown here is derived from an EMBL/GenBank/DDBJ whole genome shotgun (WGS) entry which is preliminary data.</text>
</comment>
<keyword evidence="2" id="KW-0238">DNA-binding</keyword>
<dbReference type="Gene3D" id="2.10.109.10">
    <property type="entry name" value="Umud Fragment, subunit A"/>
    <property type="match status" value="1"/>
</dbReference>
<dbReference type="SMART" id="SM00530">
    <property type="entry name" value="HTH_XRE"/>
    <property type="match status" value="1"/>
</dbReference>
<dbReference type="RefSeq" id="WP_121837150.1">
    <property type="nucleotide sequence ID" value="NZ_ML014753.1"/>
</dbReference>
<dbReference type="CDD" id="cd00093">
    <property type="entry name" value="HTH_XRE"/>
    <property type="match status" value="1"/>
</dbReference>
<dbReference type="PANTHER" id="PTHR40661:SF3">
    <property type="entry name" value="FELS-1 PROPHAGE TRANSCRIPTIONAL REGULATOR"/>
    <property type="match status" value="1"/>
</dbReference>
<dbReference type="SUPFAM" id="SSF47413">
    <property type="entry name" value="lambda repressor-like DNA-binding domains"/>
    <property type="match status" value="1"/>
</dbReference>
<dbReference type="InterPro" id="IPR001387">
    <property type="entry name" value="Cro/C1-type_HTH"/>
</dbReference>
<keyword evidence="6" id="KW-1185">Reference proteome</keyword>
<dbReference type="InterPro" id="IPR039418">
    <property type="entry name" value="LexA-like"/>
</dbReference>
<sequence>MKTLSERLTYAMNLAGMSQGRLARKVGIRQQSVYQLCSGKTLASKYTPHLAKALGIKVQWLVHGEGDMYDENVSSDLVAPKEIPVINWKQAARWPELVDTFSLTDTDEWMRVSKPAFNDCFVLRVSGDSMDGNSPKPSIQEGTLIIVQPCSEASSGQMVIAVLPNHERAIFRQYVTEADQGYLKPLNTQYPIIEINNECKIIGIVKQAISEF</sequence>
<reference evidence="5 6" key="1">
    <citation type="submission" date="2018-09" db="EMBL/GenBank/DDBJ databases">
        <title>Phylogeny of the Shewanellaceae, and recommendation for two new genera, Pseudoshewanella and Parashewanella.</title>
        <authorList>
            <person name="Wang G."/>
        </authorList>
    </citation>
    <scope>NUCLEOTIDE SEQUENCE [LARGE SCALE GENOMIC DNA]</scope>
    <source>
        <strain evidence="5 6">C51</strain>
    </source>
</reference>
<evidence type="ECO:0000313" key="5">
    <source>
        <dbReference type="EMBL" id="RLV61752.1"/>
    </source>
</evidence>
<evidence type="ECO:0000256" key="1">
    <source>
        <dbReference type="ARBA" id="ARBA00023015"/>
    </source>
</evidence>
<feature type="domain" description="HTH cro/C1-type" evidence="4">
    <location>
        <begin position="8"/>
        <end position="61"/>
    </location>
</feature>
<dbReference type="PANTHER" id="PTHR40661">
    <property type="match status" value="1"/>
</dbReference>
<dbReference type="PROSITE" id="PS50943">
    <property type="entry name" value="HTH_CROC1"/>
    <property type="match status" value="1"/>
</dbReference>
<dbReference type="InterPro" id="IPR036286">
    <property type="entry name" value="LexA/Signal_pep-like_sf"/>
</dbReference>
<evidence type="ECO:0000259" key="4">
    <source>
        <dbReference type="PROSITE" id="PS50943"/>
    </source>
</evidence>
<dbReference type="Gene3D" id="1.10.260.40">
    <property type="entry name" value="lambda repressor-like DNA-binding domains"/>
    <property type="match status" value="1"/>
</dbReference>
<dbReference type="Proteomes" id="UP000281474">
    <property type="component" value="Unassembled WGS sequence"/>
</dbReference>
<evidence type="ECO:0000256" key="3">
    <source>
        <dbReference type="ARBA" id="ARBA00023163"/>
    </source>
</evidence>
<dbReference type="Pfam" id="PF00717">
    <property type="entry name" value="Peptidase_S24"/>
    <property type="match status" value="1"/>
</dbReference>
<evidence type="ECO:0000313" key="6">
    <source>
        <dbReference type="Proteomes" id="UP000281474"/>
    </source>
</evidence>
<dbReference type="CDD" id="cd06529">
    <property type="entry name" value="S24_LexA-like"/>
    <property type="match status" value="1"/>
</dbReference>
<dbReference type="Pfam" id="PF01381">
    <property type="entry name" value="HTH_3"/>
    <property type="match status" value="1"/>
</dbReference>
<dbReference type="GO" id="GO:0003677">
    <property type="term" value="F:DNA binding"/>
    <property type="evidence" value="ECO:0007669"/>
    <property type="project" value="UniProtKB-KW"/>
</dbReference>
<dbReference type="SUPFAM" id="SSF51306">
    <property type="entry name" value="LexA/Signal peptidase"/>
    <property type="match status" value="1"/>
</dbReference>
<accession>A0A3L8Q3Z0</accession>
<organism evidence="5 6">
    <name type="scientific">Parashewanella curva</name>
    <dbReference type="NCBI Taxonomy" id="2338552"/>
    <lineage>
        <taxon>Bacteria</taxon>
        <taxon>Pseudomonadati</taxon>
        <taxon>Pseudomonadota</taxon>
        <taxon>Gammaproteobacteria</taxon>
        <taxon>Alteromonadales</taxon>
        <taxon>Shewanellaceae</taxon>
        <taxon>Parashewanella</taxon>
    </lineage>
</organism>
<dbReference type="EMBL" id="QZEI01000001">
    <property type="protein sequence ID" value="RLV61752.1"/>
    <property type="molecule type" value="Genomic_DNA"/>
</dbReference>
<evidence type="ECO:0000256" key="2">
    <source>
        <dbReference type="ARBA" id="ARBA00023125"/>
    </source>
</evidence>
<protein>
    <submittedName>
        <fullName evidence="5">LexA family transcriptional regulator</fullName>
    </submittedName>
</protein>
<proteinExistence type="predicted"/>
<keyword evidence="1" id="KW-0805">Transcription regulation</keyword>
<gene>
    <name evidence="5" type="ORF">D5018_01195</name>
</gene>
<dbReference type="InterPro" id="IPR015927">
    <property type="entry name" value="Peptidase_S24_S26A/B/C"/>
</dbReference>
<name>A0A3L8Q3Z0_9GAMM</name>
<dbReference type="OrthoDB" id="9791537at2"/>
<keyword evidence="3" id="KW-0804">Transcription</keyword>
<dbReference type="InterPro" id="IPR010982">
    <property type="entry name" value="Lambda_DNA-bd_dom_sf"/>
</dbReference>